<dbReference type="PROSITE" id="PS51257">
    <property type="entry name" value="PROKAR_LIPOPROTEIN"/>
    <property type="match status" value="1"/>
</dbReference>
<dbReference type="RefSeq" id="WP_166401282.1">
    <property type="nucleotide sequence ID" value="NZ_JAANHS010000001.1"/>
</dbReference>
<feature type="compositionally biased region" description="Low complexity" evidence="1">
    <location>
        <begin position="417"/>
        <end position="429"/>
    </location>
</feature>
<feature type="compositionally biased region" description="Basic and acidic residues" evidence="1">
    <location>
        <begin position="111"/>
        <end position="121"/>
    </location>
</feature>
<accession>A0ABX0G2Y5</accession>
<proteinExistence type="predicted"/>
<sequence length="776" mass="81108">MTSESKILTVSYGTFSCTLEGFDNPFDTMKAIAEYFRDLAAQDRHFGAEPPPPDAAMLHRLAEREVARLADGMARRDDAAQDEAPDGARPAEPSVTPRIQLNQAPARRRARLADEAGHPGEEDASSDEPALRDVIPEGVAAKLTRIRRSVQPLAADLAAGAADALTEELPDADLPVPQDRAPAEAADTGLDATGIAFEAESPASEEGDMLLEADGEAAGAGEADAAVDAWTLEVPVDEPLAPAAVETIRDEGPEMVARLGALVADEHSASAPAAADADAFDPFNDAAFGALQLEEAFTEATDLSDLAALDGRVPESAGSVAAMDRAGVEPPLLEEVAFAAAEGSTDAVALAAEDPLPEDFAAAGDELPEADVAFFRKEADDPAMLEQPVRTGRADADLTEDTAPLAAEPPVETVAALDAPAPDALQPDARATRRSRRLNSRVVRLHPDPEGDPAAAGLDRESESQEIARLMQQAEEVMAEETNRRRQEALSRLKAAVASTEADRADLDYEAPRADVKLDPYRDDLAEAIQPDEPEAPAAPAEVRPTRRKSVSIRPQEPRPGTIRPGMISPPPLVLVSEQRIDRVSPAAAAASASAPIPAAAQAPAPSMAPAAPGIAPASPDGQPMVALRTGRLSGAIGAGAAVAASASPARNIVLEKPSYGTAAEVADDEDLAEDSAAIDDSGLAAFAETVGAQSMAELLEAAAAYATCVEKRSQFTRPQLMRRMIASAGGKPVSREDGLRSFGTLLRTGRIEKVTRGHYSLAETSPYLAEARRLS</sequence>
<feature type="region of interest" description="Disordered" evidence="1">
    <location>
        <begin position="417"/>
        <end position="464"/>
    </location>
</feature>
<feature type="region of interest" description="Disordered" evidence="1">
    <location>
        <begin position="528"/>
        <end position="571"/>
    </location>
</feature>
<reference evidence="2 3" key="1">
    <citation type="journal article" date="2022" name="Microorganisms">
        <title>Genome Sequence and Characterization of a Xanthorhodopsin-Containing, Aerobic Anoxygenic Phototrophic Rhodobacter Species, Isolated from Mesophilic Conditions at Yellowstone National Park.</title>
        <authorList>
            <person name="Kyndt J.A."/>
            <person name="Robertson S."/>
            <person name="Shoffstall I.B."/>
            <person name="Ramaley R.F."/>
            <person name="Meyer T.E."/>
        </authorList>
    </citation>
    <scope>NUCLEOTIDE SEQUENCE [LARGE SCALE GENOMIC DNA]</scope>
    <source>
        <strain evidence="2 3">M37P</strain>
    </source>
</reference>
<feature type="region of interest" description="Disordered" evidence="1">
    <location>
        <begin position="603"/>
        <end position="623"/>
    </location>
</feature>
<evidence type="ECO:0000256" key="1">
    <source>
        <dbReference type="SAM" id="MobiDB-lite"/>
    </source>
</evidence>
<dbReference type="Proteomes" id="UP001515660">
    <property type="component" value="Unassembled WGS sequence"/>
</dbReference>
<evidence type="ECO:0008006" key="4">
    <source>
        <dbReference type="Google" id="ProtNLM"/>
    </source>
</evidence>
<gene>
    <name evidence="2" type="ORF">G8O29_00540</name>
</gene>
<name>A0ABX0G2Y5_9RHOB</name>
<keyword evidence="3" id="KW-1185">Reference proteome</keyword>
<evidence type="ECO:0000313" key="2">
    <source>
        <dbReference type="EMBL" id="NHB75226.1"/>
    </source>
</evidence>
<comment type="caution">
    <text evidence="2">The sequence shown here is derived from an EMBL/GenBank/DDBJ whole genome shotgun (WGS) entry which is preliminary data.</text>
</comment>
<organism evidence="2 3">
    <name type="scientific">Rhodobacter calidifons</name>
    <dbReference type="NCBI Taxonomy" id="2715277"/>
    <lineage>
        <taxon>Bacteria</taxon>
        <taxon>Pseudomonadati</taxon>
        <taxon>Pseudomonadota</taxon>
        <taxon>Alphaproteobacteria</taxon>
        <taxon>Rhodobacterales</taxon>
        <taxon>Rhodobacter group</taxon>
        <taxon>Rhodobacter</taxon>
    </lineage>
</organism>
<dbReference type="EMBL" id="JAANHS010000001">
    <property type="protein sequence ID" value="NHB75226.1"/>
    <property type="molecule type" value="Genomic_DNA"/>
</dbReference>
<feature type="region of interest" description="Disordered" evidence="1">
    <location>
        <begin position="74"/>
        <end position="133"/>
    </location>
</feature>
<feature type="compositionally biased region" description="Low complexity" evidence="1">
    <location>
        <begin position="603"/>
        <end position="620"/>
    </location>
</feature>
<protein>
    <recommendedName>
        <fullName evidence="4">Lipoprotein</fullName>
    </recommendedName>
</protein>
<evidence type="ECO:0000313" key="3">
    <source>
        <dbReference type="Proteomes" id="UP001515660"/>
    </source>
</evidence>